<feature type="active site" description="Charge relay system" evidence="5">
    <location>
        <position position="228"/>
    </location>
</feature>
<dbReference type="RefSeq" id="WP_290259389.1">
    <property type="nucleotide sequence ID" value="NZ_JAUFQG010000004.1"/>
</dbReference>
<evidence type="ECO:0000256" key="4">
    <source>
        <dbReference type="ARBA" id="ARBA00022825"/>
    </source>
</evidence>
<evidence type="ECO:0000259" key="7">
    <source>
        <dbReference type="Pfam" id="PF00082"/>
    </source>
</evidence>
<dbReference type="PROSITE" id="PS00138">
    <property type="entry name" value="SUBTILASE_SER"/>
    <property type="match status" value="1"/>
</dbReference>
<comment type="caution">
    <text evidence="8">The sequence shown here is derived from an EMBL/GenBank/DDBJ whole genome shotgun (WGS) entry which is preliminary data.</text>
</comment>
<proteinExistence type="inferred from homology"/>
<evidence type="ECO:0000256" key="3">
    <source>
        <dbReference type="ARBA" id="ARBA00022801"/>
    </source>
</evidence>
<dbReference type="InterPro" id="IPR050131">
    <property type="entry name" value="Peptidase_S8_subtilisin-like"/>
</dbReference>
<evidence type="ECO:0000313" key="8">
    <source>
        <dbReference type="EMBL" id="MFC4361669.1"/>
    </source>
</evidence>
<dbReference type="Gene3D" id="3.40.50.200">
    <property type="entry name" value="Peptidase S8/S53 domain"/>
    <property type="match status" value="1"/>
</dbReference>
<keyword evidence="9" id="KW-1185">Reference proteome</keyword>
<dbReference type="PROSITE" id="PS51892">
    <property type="entry name" value="SUBTILASE"/>
    <property type="match status" value="1"/>
</dbReference>
<dbReference type="InterPro" id="IPR036852">
    <property type="entry name" value="Peptidase_S8/S53_dom_sf"/>
</dbReference>
<sequence length="468" mass="48859">MTLKRTALIAGSLVYALLVPATGYGQLPATQTVTGQIDQLGRAASEAAADINGRLDEAALAAQREARVAEAVAREAALDPIARALNNPLAQLPNALPILDNAGQLAHIEVIVEDGWRAVAREWLVWLPERQQGELAKLPGIHLLASEPMPGLGLALVRFQVDEALDSRAALAQLLPTAWQASLDRNHIFNSQTEASAAGMRTEAASSAERQSDQPSACTAPVRLGMVDTQVQTEHPAFAQANITGQSFLPAQLTAPSAHGTAVAGLLIGSGEGLQAPLRQAELFVASAFYARSDYSQGATTQSLLRALNWLATEQVRVINLSLAGPPNQLLALAVARLAEQQIAMVAAVGNEGPAAPALYPAAYPQVLAVTAVDQERHIYRWANQGEQVAFAAMGVSVVTARAQTAQQSAAFGRETGTSMAAPIITARLACALANGAALTEAIEGLEQQAIDLGEAGRDSVFGAGLVL</sequence>
<organism evidence="8 9">
    <name type="scientific">Simiduia curdlanivorans</name>
    <dbReference type="NCBI Taxonomy" id="1492769"/>
    <lineage>
        <taxon>Bacteria</taxon>
        <taxon>Pseudomonadati</taxon>
        <taxon>Pseudomonadota</taxon>
        <taxon>Gammaproteobacteria</taxon>
        <taxon>Cellvibrionales</taxon>
        <taxon>Cellvibrionaceae</taxon>
        <taxon>Simiduia</taxon>
    </lineage>
</organism>
<name>A0ABV8V194_9GAMM</name>
<gene>
    <name evidence="8" type="ORF">ACFOX3_05100</name>
</gene>
<feature type="active site" description="Charge relay system" evidence="5">
    <location>
        <position position="419"/>
    </location>
</feature>
<evidence type="ECO:0000256" key="2">
    <source>
        <dbReference type="ARBA" id="ARBA00022670"/>
    </source>
</evidence>
<dbReference type="PRINTS" id="PR00723">
    <property type="entry name" value="SUBTILISIN"/>
</dbReference>
<dbReference type="PANTHER" id="PTHR43806">
    <property type="entry name" value="PEPTIDASE S8"/>
    <property type="match status" value="1"/>
</dbReference>
<dbReference type="EMBL" id="JBHSCX010000003">
    <property type="protein sequence ID" value="MFC4361669.1"/>
    <property type="molecule type" value="Genomic_DNA"/>
</dbReference>
<reference evidence="9" key="1">
    <citation type="journal article" date="2019" name="Int. J. Syst. Evol. Microbiol.">
        <title>The Global Catalogue of Microorganisms (GCM) 10K type strain sequencing project: providing services to taxonomists for standard genome sequencing and annotation.</title>
        <authorList>
            <consortium name="The Broad Institute Genomics Platform"/>
            <consortium name="The Broad Institute Genome Sequencing Center for Infectious Disease"/>
            <person name="Wu L."/>
            <person name="Ma J."/>
        </authorList>
    </citation>
    <scope>NUCLEOTIDE SEQUENCE [LARGE SCALE GENOMIC DNA]</scope>
    <source>
        <strain evidence="9">CECT 8570</strain>
    </source>
</reference>
<feature type="signal peptide" evidence="6">
    <location>
        <begin position="1"/>
        <end position="21"/>
    </location>
</feature>
<evidence type="ECO:0000256" key="1">
    <source>
        <dbReference type="ARBA" id="ARBA00011073"/>
    </source>
</evidence>
<dbReference type="PANTHER" id="PTHR43806:SF11">
    <property type="entry name" value="CEREVISIN-RELATED"/>
    <property type="match status" value="1"/>
</dbReference>
<keyword evidence="6" id="KW-0732">Signal</keyword>
<dbReference type="InterPro" id="IPR000209">
    <property type="entry name" value="Peptidase_S8/S53_dom"/>
</dbReference>
<evidence type="ECO:0000313" key="9">
    <source>
        <dbReference type="Proteomes" id="UP001595840"/>
    </source>
</evidence>
<dbReference type="Proteomes" id="UP001595840">
    <property type="component" value="Unassembled WGS sequence"/>
</dbReference>
<feature type="domain" description="Peptidase S8/S53" evidence="7">
    <location>
        <begin position="223"/>
        <end position="465"/>
    </location>
</feature>
<evidence type="ECO:0000256" key="6">
    <source>
        <dbReference type="SAM" id="SignalP"/>
    </source>
</evidence>
<dbReference type="CDD" id="cd05561">
    <property type="entry name" value="Peptidases_S8_4"/>
    <property type="match status" value="1"/>
</dbReference>
<dbReference type="InterPro" id="IPR023828">
    <property type="entry name" value="Peptidase_S8_Ser-AS"/>
</dbReference>
<accession>A0ABV8V194</accession>
<keyword evidence="3 5" id="KW-0378">Hydrolase</keyword>
<dbReference type="Pfam" id="PF00082">
    <property type="entry name" value="Peptidase_S8"/>
    <property type="match status" value="1"/>
</dbReference>
<dbReference type="InterPro" id="IPR015500">
    <property type="entry name" value="Peptidase_S8_subtilisin-rel"/>
</dbReference>
<keyword evidence="4 5" id="KW-0720">Serine protease</keyword>
<protein>
    <submittedName>
        <fullName evidence="8">S8 family serine peptidase</fullName>
    </submittedName>
</protein>
<keyword evidence="2 5" id="KW-0645">Protease</keyword>
<comment type="similarity">
    <text evidence="1 5">Belongs to the peptidase S8 family.</text>
</comment>
<feature type="chain" id="PRO_5047264166" evidence="6">
    <location>
        <begin position="22"/>
        <end position="468"/>
    </location>
</feature>
<feature type="active site" description="Charge relay system" evidence="5">
    <location>
        <position position="259"/>
    </location>
</feature>
<dbReference type="SUPFAM" id="SSF52743">
    <property type="entry name" value="Subtilisin-like"/>
    <property type="match status" value="1"/>
</dbReference>
<evidence type="ECO:0000256" key="5">
    <source>
        <dbReference type="PROSITE-ProRule" id="PRU01240"/>
    </source>
</evidence>